<reference evidence="1" key="1">
    <citation type="submission" date="2021-01" db="EMBL/GenBank/DDBJ databases">
        <authorList>
            <person name="Kaushik A."/>
        </authorList>
    </citation>
    <scope>NUCLEOTIDE SEQUENCE</scope>
    <source>
        <strain evidence="1">AG5</strain>
    </source>
</reference>
<dbReference type="AlphaFoldDB" id="A0A8H3E0T2"/>
<proteinExistence type="predicted"/>
<accession>A0A8H3E0T2</accession>
<gene>
    <name evidence="1" type="ORF">RDB_LOCUS40749</name>
</gene>
<protein>
    <submittedName>
        <fullName evidence="1">Uncharacterized protein</fullName>
    </submittedName>
</protein>
<feature type="non-terminal residue" evidence="1">
    <location>
        <position position="1"/>
    </location>
</feature>
<evidence type="ECO:0000313" key="2">
    <source>
        <dbReference type="Proteomes" id="UP000663827"/>
    </source>
</evidence>
<dbReference type="EMBL" id="CAJNJQ010000809">
    <property type="protein sequence ID" value="CAE7101331.1"/>
    <property type="molecule type" value="Genomic_DNA"/>
</dbReference>
<evidence type="ECO:0000313" key="1">
    <source>
        <dbReference type="EMBL" id="CAE7101331.1"/>
    </source>
</evidence>
<organism evidence="1 2">
    <name type="scientific">Rhizoctonia solani</name>
    <dbReference type="NCBI Taxonomy" id="456999"/>
    <lineage>
        <taxon>Eukaryota</taxon>
        <taxon>Fungi</taxon>
        <taxon>Dikarya</taxon>
        <taxon>Basidiomycota</taxon>
        <taxon>Agaricomycotina</taxon>
        <taxon>Agaricomycetes</taxon>
        <taxon>Cantharellales</taxon>
        <taxon>Ceratobasidiaceae</taxon>
        <taxon>Rhizoctonia</taxon>
    </lineage>
</organism>
<name>A0A8H3E0T2_9AGAM</name>
<sequence>MTKGFLRRTECSRYVAELQSIEEPTPDDIHTIKVLLGAMRNGPEHEAQNGTLEAVLAGEAPMHGQEEIRLATVPAQVNFRDAKHREYYQAMVNYCNNHRPEELGDVSFYGFGQAPDEGDLQVHISPAGSTLSYPHFRRYGIRYGSANHYRGFRSRYGYIHNRVPVLIQGIYETTVEVHGQEYKFLAVMVQRFIAPDEEPDFP</sequence>
<dbReference type="Proteomes" id="UP000663827">
    <property type="component" value="Unassembled WGS sequence"/>
</dbReference>
<comment type="caution">
    <text evidence="1">The sequence shown here is derived from an EMBL/GenBank/DDBJ whole genome shotgun (WGS) entry which is preliminary data.</text>
</comment>